<dbReference type="RefSeq" id="WP_257941029.1">
    <property type="nucleotide sequence ID" value="NZ_JAMZEE010000040.1"/>
</dbReference>
<dbReference type="PANTHER" id="PTHR30083">
    <property type="entry name" value="TRANSCRIPTIONAL REGULATOR-RELATED"/>
    <property type="match status" value="1"/>
</dbReference>
<feature type="domain" description="ParB-like N-terminal" evidence="1">
    <location>
        <begin position="44"/>
        <end position="140"/>
    </location>
</feature>
<reference evidence="2" key="2">
    <citation type="submission" date="2022-04" db="EMBL/GenBank/DDBJ databases">
        <authorList>
            <person name="Fokt H."/>
            <person name="Baines J."/>
        </authorList>
    </citation>
    <scope>NUCLEOTIDE SEQUENCE</scope>
    <source>
        <strain evidence="2">KH569_7</strain>
    </source>
</reference>
<name>A0A9X2SYF9_9BACE</name>
<dbReference type="InterPro" id="IPR036086">
    <property type="entry name" value="ParB/Sulfiredoxin_sf"/>
</dbReference>
<dbReference type="CDD" id="cd16397">
    <property type="entry name" value="IbrB_like"/>
    <property type="match status" value="1"/>
</dbReference>
<dbReference type="EMBL" id="JAMZEE010000040">
    <property type="protein sequence ID" value="MCR6509282.1"/>
    <property type="molecule type" value="Genomic_DNA"/>
</dbReference>
<proteinExistence type="predicted"/>
<evidence type="ECO:0000313" key="2">
    <source>
        <dbReference type="EMBL" id="MCR6509282.1"/>
    </source>
</evidence>
<dbReference type="InterPro" id="IPR003115">
    <property type="entry name" value="ParB_N"/>
</dbReference>
<sequence length="212" mass="24736">MEKLKEIIIRMLDEVPDKINFFNEIRQILFSLSPEKANPVDRVLWVPMDMVKANNYNPNAVAKQEMQLLYTSIREDGYTQPIVTIWSEEEQKYIIVDGFHRNLIARMYKDIAQRNSGRLPIVVIDKDINDRMASTVRHNRARGKHSVDGMTNIIYNMIKNGESDAVICRKLGMEPLELVKLKHITGFAKMFRNYEYSKAIKEIVHHTNSLEL</sequence>
<dbReference type="GO" id="GO:0071453">
    <property type="term" value="P:cellular response to oxygen levels"/>
    <property type="evidence" value="ECO:0007669"/>
    <property type="project" value="TreeGrafter"/>
</dbReference>
<dbReference type="AlphaFoldDB" id="A0A9X2SYF9"/>
<reference evidence="2" key="1">
    <citation type="journal article" date="2022" name="Arch. Microbiol.">
        <title>Bacteroides muris sp. nov. isolated from the cecum of wild-derived house mice.</title>
        <authorList>
            <person name="Fokt H."/>
            <person name="Unni R."/>
            <person name="Repnik U."/>
            <person name="Schmitz R.A."/>
            <person name="Bramkamp M."/>
            <person name="Baines J.F."/>
            <person name="Unterweger D."/>
        </authorList>
    </citation>
    <scope>NUCLEOTIDE SEQUENCE</scope>
    <source>
        <strain evidence="2">KH569_7</strain>
    </source>
</reference>
<comment type="caution">
    <text evidence="2">The sequence shown here is derived from an EMBL/GenBank/DDBJ whole genome shotgun (WGS) entry which is preliminary data.</text>
</comment>
<gene>
    <name evidence="2" type="ORF">M1B78_14205</name>
</gene>
<dbReference type="Pfam" id="PF02195">
    <property type="entry name" value="ParB_N"/>
    <property type="match status" value="1"/>
</dbReference>
<evidence type="ECO:0000313" key="3">
    <source>
        <dbReference type="Proteomes" id="UP001143810"/>
    </source>
</evidence>
<protein>
    <submittedName>
        <fullName evidence="2">ParB/RepB/Spo0J family partition protein</fullName>
    </submittedName>
</protein>
<accession>A0A9X2SYF9</accession>
<dbReference type="Proteomes" id="UP001143810">
    <property type="component" value="Unassembled WGS sequence"/>
</dbReference>
<dbReference type="PANTHER" id="PTHR30083:SF1">
    <property type="entry name" value="TRANSCRIPTIONAL REGULATOR"/>
    <property type="match status" value="1"/>
</dbReference>
<organism evidence="2 3">
    <name type="scientific">Bacteroides muris</name>
    <name type="common">ex Fokt et al. 2023</name>
    <dbReference type="NCBI Taxonomy" id="2937417"/>
    <lineage>
        <taxon>Bacteria</taxon>
        <taxon>Pseudomonadati</taxon>
        <taxon>Bacteroidota</taxon>
        <taxon>Bacteroidia</taxon>
        <taxon>Bacteroidales</taxon>
        <taxon>Bacteroidaceae</taxon>
        <taxon>Bacteroides</taxon>
    </lineage>
</organism>
<dbReference type="SUPFAM" id="SSF110849">
    <property type="entry name" value="ParB/Sulfiredoxin"/>
    <property type="match status" value="1"/>
</dbReference>
<evidence type="ECO:0000259" key="1">
    <source>
        <dbReference type="SMART" id="SM00470"/>
    </source>
</evidence>
<dbReference type="Gene3D" id="3.90.1530.10">
    <property type="entry name" value="Conserved hypothetical protein from pyrococcus furiosus pfu- 392566-001, ParB domain"/>
    <property type="match status" value="1"/>
</dbReference>
<dbReference type="SMART" id="SM00470">
    <property type="entry name" value="ParB"/>
    <property type="match status" value="1"/>
</dbReference>